<dbReference type="RefSeq" id="WP_097930276.1">
    <property type="nucleotide sequence ID" value="NZ_OCTN01000004.1"/>
</dbReference>
<gene>
    <name evidence="10" type="ORF">SAMN06273572_104274</name>
</gene>
<dbReference type="CDD" id="cd16434">
    <property type="entry name" value="CheB-CheR_fusion"/>
    <property type="match status" value="1"/>
</dbReference>
<dbReference type="GO" id="GO:0006935">
    <property type="term" value="P:chemotaxis"/>
    <property type="evidence" value="ECO:0007669"/>
    <property type="project" value="UniProtKB-UniRule"/>
</dbReference>
<feature type="domain" description="CheB-type methylesterase" evidence="8">
    <location>
        <begin position="12"/>
        <end position="195"/>
    </location>
</feature>
<dbReference type="OrthoDB" id="9816309at2"/>
<evidence type="ECO:0000313" key="10">
    <source>
        <dbReference type="EMBL" id="SOH94574.1"/>
    </source>
</evidence>
<dbReference type="InterPro" id="IPR029063">
    <property type="entry name" value="SAM-dependent_MTases_sf"/>
</dbReference>
<reference evidence="11" key="1">
    <citation type="submission" date="2017-09" db="EMBL/GenBank/DDBJ databases">
        <authorList>
            <person name="Varghese N."/>
            <person name="Submissions S."/>
        </authorList>
    </citation>
    <scope>NUCLEOTIDE SEQUENCE [LARGE SCALE GENOMIC DNA]</scope>
    <source>
        <strain evidence="11">C7</strain>
    </source>
</reference>
<keyword evidence="6" id="KW-0378">Hydrolase</keyword>
<dbReference type="InterPro" id="IPR050903">
    <property type="entry name" value="Bact_Chemotaxis_MeTrfase"/>
</dbReference>
<evidence type="ECO:0000256" key="5">
    <source>
        <dbReference type="ARBA" id="ARBA00022691"/>
    </source>
</evidence>
<keyword evidence="4" id="KW-0808">Transferase</keyword>
<proteinExistence type="predicted"/>
<feature type="domain" description="CheR-type methyltransferase" evidence="9">
    <location>
        <begin position="209"/>
        <end position="451"/>
    </location>
</feature>
<feature type="active site" evidence="6">
    <location>
        <position position="17"/>
    </location>
</feature>
<dbReference type="Pfam" id="PF03705">
    <property type="entry name" value="CheR_N"/>
    <property type="match status" value="1"/>
</dbReference>
<dbReference type="Pfam" id="PF01339">
    <property type="entry name" value="CheB_methylest"/>
    <property type="match status" value="1"/>
</dbReference>
<dbReference type="SUPFAM" id="SSF47757">
    <property type="entry name" value="Chemotaxis receptor methyltransferase CheR, N-terminal domain"/>
    <property type="match status" value="1"/>
</dbReference>
<dbReference type="Gene3D" id="1.10.155.10">
    <property type="entry name" value="Chemotaxis receptor methyltransferase CheR, N-terminal domain"/>
    <property type="match status" value="1"/>
</dbReference>
<evidence type="ECO:0000259" key="9">
    <source>
        <dbReference type="PROSITE" id="PS50123"/>
    </source>
</evidence>
<feature type="active site" evidence="6">
    <location>
        <position position="44"/>
    </location>
</feature>
<dbReference type="Gene3D" id="3.40.50.180">
    <property type="entry name" value="Methylesterase CheB, C-terminal domain"/>
    <property type="match status" value="1"/>
</dbReference>
<keyword evidence="5" id="KW-0949">S-adenosyl-L-methionine</keyword>
<dbReference type="Gene3D" id="3.30.450.20">
    <property type="entry name" value="PAS domain"/>
    <property type="match status" value="1"/>
</dbReference>
<dbReference type="SMART" id="SM00138">
    <property type="entry name" value="MeTrc"/>
    <property type="match status" value="1"/>
</dbReference>
<dbReference type="PANTHER" id="PTHR24422:SF10">
    <property type="entry name" value="CHEMOTAXIS PROTEIN METHYLTRANSFERASE 2"/>
    <property type="match status" value="1"/>
</dbReference>
<dbReference type="PROSITE" id="PS50122">
    <property type="entry name" value="CHEB"/>
    <property type="match status" value="1"/>
</dbReference>
<name>A0A2C9CTC0_9RHOB</name>
<evidence type="ECO:0000256" key="2">
    <source>
        <dbReference type="ARBA" id="ARBA00012534"/>
    </source>
</evidence>
<keyword evidence="11" id="KW-1185">Reference proteome</keyword>
<dbReference type="PROSITE" id="PS50123">
    <property type="entry name" value="CHER"/>
    <property type="match status" value="1"/>
</dbReference>
<dbReference type="Gene3D" id="3.40.50.150">
    <property type="entry name" value="Vaccinia Virus protein VP39"/>
    <property type="match status" value="1"/>
</dbReference>
<dbReference type="Pfam" id="PF13596">
    <property type="entry name" value="PAS_10"/>
    <property type="match status" value="1"/>
</dbReference>
<dbReference type="PANTHER" id="PTHR24422">
    <property type="entry name" value="CHEMOTAXIS PROTEIN METHYLTRANSFERASE"/>
    <property type="match status" value="1"/>
</dbReference>
<dbReference type="AlphaFoldDB" id="A0A2C9CTC0"/>
<evidence type="ECO:0000313" key="11">
    <source>
        <dbReference type="Proteomes" id="UP000220034"/>
    </source>
</evidence>
<dbReference type="InterPro" id="IPR000780">
    <property type="entry name" value="CheR_MeTrfase"/>
</dbReference>
<dbReference type="Pfam" id="PF01739">
    <property type="entry name" value="CheR"/>
    <property type="match status" value="1"/>
</dbReference>
<dbReference type="SUPFAM" id="SSF52738">
    <property type="entry name" value="Methylesterase CheB, C-terminal domain"/>
    <property type="match status" value="1"/>
</dbReference>
<feature type="coiled-coil region" evidence="7">
    <location>
        <begin position="633"/>
        <end position="695"/>
    </location>
</feature>
<evidence type="ECO:0000256" key="7">
    <source>
        <dbReference type="SAM" id="Coils"/>
    </source>
</evidence>
<accession>A0A2C9CTC0</accession>
<keyword evidence="6" id="KW-0145">Chemotaxis</keyword>
<dbReference type="GO" id="GO:0005737">
    <property type="term" value="C:cytoplasm"/>
    <property type="evidence" value="ECO:0007669"/>
    <property type="project" value="InterPro"/>
</dbReference>
<dbReference type="GO" id="GO:0000156">
    <property type="term" value="F:phosphorelay response regulator activity"/>
    <property type="evidence" value="ECO:0007669"/>
    <property type="project" value="InterPro"/>
</dbReference>
<protein>
    <recommendedName>
        <fullName evidence="2">protein-glutamate O-methyltransferase</fullName>
        <ecNumber evidence="2">2.1.1.80</ecNumber>
    </recommendedName>
</protein>
<dbReference type="GO" id="GO:0032259">
    <property type="term" value="P:methylation"/>
    <property type="evidence" value="ECO:0007669"/>
    <property type="project" value="UniProtKB-KW"/>
</dbReference>
<dbReference type="InterPro" id="IPR022642">
    <property type="entry name" value="CheR_C"/>
</dbReference>
<dbReference type="CDD" id="cd02440">
    <property type="entry name" value="AdoMet_MTases"/>
    <property type="match status" value="1"/>
</dbReference>
<organism evidence="10 11">
    <name type="scientific">Pontivivens marinum</name>
    <dbReference type="NCBI Taxonomy" id="1690039"/>
    <lineage>
        <taxon>Bacteria</taxon>
        <taxon>Pseudomonadati</taxon>
        <taxon>Pseudomonadota</taxon>
        <taxon>Alphaproteobacteria</taxon>
        <taxon>Rhodobacterales</taxon>
        <taxon>Paracoccaceae</taxon>
        <taxon>Pontivivens</taxon>
    </lineage>
</organism>
<evidence type="ECO:0000256" key="1">
    <source>
        <dbReference type="ARBA" id="ARBA00001541"/>
    </source>
</evidence>
<dbReference type="InterPro" id="IPR035909">
    <property type="entry name" value="CheB_C"/>
</dbReference>
<evidence type="ECO:0000256" key="6">
    <source>
        <dbReference type="PROSITE-ProRule" id="PRU00050"/>
    </source>
</evidence>
<evidence type="ECO:0000256" key="4">
    <source>
        <dbReference type="ARBA" id="ARBA00022679"/>
    </source>
</evidence>
<evidence type="ECO:0000259" key="8">
    <source>
        <dbReference type="PROSITE" id="PS50122"/>
    </source>
</evidence>
<keyword evidence="3" id="KW-0489">Methyltransferase</keyword>
<dbReference type="SUPFAM" id="SSF53335">
    <property type="entry name" value="S-adenosyl-L-methionine-dependent methyltransferases"/>
    <property type="match status" value="1"/>
</dbReference>
<dbReference type="GO" id="GO:0008983">
    <property type="term" value="F:protein-glutamate O-methyltransferase activity"/>
    <property type="evidence" value="ECO:0007669"/>
    <property type="project" value="UniProtKB-EC"/>
</dbReference>
<dbReference type="InterPro" id="IPR000673">
    <property type="entry name" value="Sig_transdc_resp-reg_Me-estase"/>
</dbReference>
<dbReference type="PRINTS" id="PR00996">
    <property type="entry name" value="CHERMTFRASE"/>
</dbReference>
<feature type="active site" evidence="6">
    <location>
        <position position="137"/>
    </location>
</feature>
<dbReference type="InterPro" id="IPR022641">
    <property type="entry name" value="CheR_N"/>
</dbReference>
<comment type="catalytic activity">
    <reaction evidence="1">
        <text>L-glutamyl-[protein] + S-adenosyl-L-methionine = [protein]-L-glutamate 5-O-methyl ester + S-adenosyl-L-homocysteine</text>
        <dbReference type="Rhea" id="RHEA:24452"/>
        <dbReference type="Rhea" id="RHEA-COMP:10208"/>
        <dbReference type="Rhea" id="RHEA-COMP:10311"/>
        <dbReference type="ChEBI" id="CHEBI:29973"/>
        <dbReference type="ChEBI" id="CHEBI:57856"/>
        <dbReference type="ChEBI" id="CHEBI:59789"/>
        <dbReference type="ChEBI" id="CHEBI:82795"/>
        <dbReference type="EC" id="2.1.1.80"/>
    </reaction>
</comment>
<dbReference type="InterPro" id="IPR036804">
    <property type="entry name" value="CheR_N_sf"/>
</dbReference>
<dbReference type="EC" id="2.1.1.80" evidence="2"/>
<dbReference type="EMBL" id="OCTN01000004">
    <property type="protein sequence ID" value="SOH94574.1"/>
    <property type="molecule type" value="Genomic_DNA"/>
</dbReference>
<dbReference type="GO" id="GO:0008984">
    <property type="term" value="F:protein-glutamate methylesterase activity"/>
    <property type="evidence" value="ECO:0007669"/>
    <property type="project" value="InterPro"/>
</dbReference>
<sequence length="823" mass="89523">MMSDASLKKIWVGIGASAGGPEALASLVRGLPESVGATFIVVQHLAPHHKSILCELIQRETSLRVGEVSDGLSPQPDHIYIAPANHNILVQQGTLVLLPVDPTVGGPTPSIDTFFTSLAQDRGAAAIGVVLSGSGSDGTRGLEAIQAAGGTAIAQDEASARYSGKPLSALQAGNVDLVLSAEAIGQKFTQILAASGQRDRLATLMPPVQHLAEISQLLYTHTNVDFREYKPSTLYRRIERRMAALGLIQVSDYVDVLRNSLAEIDALFREMMVCVTSFFRDPEEFECFRASINEIVQKADGITPLRVWVPGCATGEEVYSIAILFAEAMGGADAIDRSRLQIFASDIDMKALKFGREGLYSADAIAQVPCEYRDRYFEATADGHRVHPNLRDVVLFAEHNLCQDSPFRNLDLVCCRNVLIYFGEDLQHRVMSKIYSALKDSGKLFLGLSESGGAVEDLFARVVGEGKVFNLRAGVEVPVPTFCPDNAAHSSMPMRRPEPQNCTSKSIDGRFAALVQALGPNALIVTAQAQIRSVFGKLTDFIETPVSATQVRNTLRGHLAAEARLLVALTQRAGEMRQTGSLPHPTTAKESVRLLCYPLGADADGDALFLLVIKPLDVDASGGDLVRSREVEEEALLYRIEELEALNEELRTLSEEVHSTNEELQATSDDIEAANEELQSTNEELIAVNEEHQFNAIQMSLAVRELEAILANVSVPLVVVDAELNVVRASSQAQSLLTIPAEVQRPHISECELPPSFPKSLSFLVDVVETGKSHEMDYTLEGVPSALCTVPYRNTRNELMGAVMMIVPKDTQNRNRLPPRLID</sequence>
<evidence type="ECO:0000256" key="3">
    <source>
        <dbReference type="ARBA" id="ARBA00022603"/>
    </source>
</evidence>
<dbReference type="Proteomes" id="UP000220034">
    <property type="component" value="Unassembled WGS sequence"/>
</dbReference>
<keyword evidence="7" id="KW-0175">Coiled coil</keyword>